<name>A0A859QEI4_9HYPH</name>
<dbReference type="SUPFAM" id="SSF51182">
    <property type="entry name" value="RmlC-like cupins"/>
    <property type="match status" value="1"/>
</dbReference>
<keyword evidence="2" id="KW-1185">Reference proteome</keyword>
<dbReference type="InterPro" id="IPR031723">
    <property type="entry name" value="DMSP_lyase"/>
</dbReference>
<evidence type="ECO:0000313" key="2">
    <source>
        <dbReference type="Proteomes" id="UP000510721"/>
    </source>
</evidence>
<reference evidence="1 2" key="1">
    <citation type="submission" date="2019-06" db="EMBL/GenBank/DDBJ databases">
        <title>Complete genome sequence of Ensifer mexicanus ITTG R7 isolated from nodules of Acacia angustissima (Mill.) Kuntze.</title>
        <authorList>
            <person name="Rincon-Rosales R."/>
            <person name="Rogel M.A."/>
            <person name="Guerrero G."/>
            <person name="Rincon-Molina C.I."/>
            <person name="Lopez-Lopez A."/>
            <person name="Martinez-Romero E."/>
        </authorList>
    </citation>
    <scope>NUCLEOTIDE SEQUENCE [LARGE SCALE GENOMIC DNA]</scope>
    <source>
        <strain evidence="1 2">ITTG R7</strain>
    </source>
</reference>
<dbReference type="Pfam" id="PF16867">
    <property type="entry name" value="DMSP_lyase"/>
    <property type="match status" value="1"/>
</dbReference>
<evidence type="ECO:0000313" key="1">
    <source>
        <dbReference type="EMBL" id="QLL60045.1"/>
    </source>
</evidence>
<dbReference type="AlphaFoldDB" id="A0A859QEI4"/>
<accession>A0A859QEI4</accession>
<organism evidence="1 2">
    <name type="scientific">Sinorhizobium mexicanum</name>
    <dbReference type="NCBI Taxonomy" id="375549"/>
    <lineage>
        <taxon>Bacteria</taxon>
        <taxon>Pseudomonadati</taxon>
        <taxon>Pseudomonadota</taxon>
        <taxon>Alphaproteobacteria</taxon>
        <taxon>Hyphomicrobiales</taxon>
        <taxon>Rhizobiaceae</taxon>
        <taxon>Sinorhizobium/Ensifer group</taxon>
        <taxon>Sinorhizobium</taxon>
    </lineage>
</organism>
<dbReference type="RefSeq" id="WP_180939638.1">
    <property type="nucleotide sequence ID" value="NZ_CP041238.1"/>
</dbReference>
<dbReference type="GO" id="GO:0047869">
    <property type="term" value="F:dimethylpropiothetin dethiomethylase activity"/>
    <property type="evidence" value="ECO:0007669"/>
    <property type="project" value="InterPro"/>
</dbReference>
<dbReference type="Proteomes" id="UP000510721">
    <property type="component" value="Chromosome"/>
</dbReference>
<proteinExistence type="predicted"/>
<dbReference type="InterPro" id="IPR014710">
    <property type="entry name" value="RmlC-like_jellyroll"/>
</dbReference>
<dbReference type="KEGG" id="emx:FKV68_00625"/>
<dbReference type="InterPro" id="IPR011051">
    <property type="entry name" value="RmlC_Cupin_sf"/>
</dbReference>
<gene>
    <name evidence="1" type="ORF">FKV68_00625</name>
</gene>
<sequence length="200" mass="22409">MTARTEALQVFVDAASIAFDQFALEPQSRRSTRQIFSALEVPGVQRSGPGSRLPVCSHLDSALAIETEHDSLRNLIDRFNAIEPLLEWRRRSNYDGSASDNFHDGHANAMIIGPGGLEQRTDVWIGVTVMTPHVRYPDHNHRPEEVYLVLSDGAFRQGDGSWFRPGFGGSFYNEPGIKHAMRSFEKPFLAFWALLADRPA</sequence>
<dbReference type="Gene3D" id="2.60.120.10">
    <property type="entry name" value="Jelly Rolls"/>
    <property type="match status" value="1"/>
</dbReference>
<protein>
    <submittedName>
        <fullName evidence="1">Transcriptional regulator</fullName>
    </submittedName>
</protein>
<dbReference type="EMBL" id="CP041238">
    <property type="protein sequence ID" value="QLL60045.1"/>
    <property type="molecule type" value="Genomic_DNA"/>
</dbReference>